<evidence type="ECO:0000259" key="1">
    <source>
        <dbReference type="Pfam" id="PF13456"/>
    </source>
</evidence>
<dbReference type="Proteomes" id="UP001396334">
    <property type="component" value="Unassembled WGS sequence"/>
</dbReference>
<dbReference type="PANTHER" id="PTHR47723">
    <property type="entry name" value="OS05G0353850 PROTEIN"/>
    <property type="match status" value="1"/>
</dbReference>
<evidence type="ECO:0000313" key="3">
    <source>
        <dbReference type="Proteomes" id="UP001396334"/>
    </source>
</evidence>
<dbReference type="Pfam" id="PF13456">
    <property type="entry name" value="RVT_3"/>
    <property type="match status" value="1"/>
</dbReference>
<dbReference type="PANTHER" id="PTHR47723:SF19">
    <property type="entry name" value="POLYNUCLEOTIDYL TRANSFERASE, RIBONUCLEASE H-LIKE SUPERFAMILY PROTEIN"/>
    <property type="match status" value="1"/>
</dbReference>
<evidence type="ECO:0000313" key="2">
    <source>
        <dbReference type="EMBL" id="KAK9035664.1"/>
    </source>
</evidence>
<keyword evidence="3" id="KW-1185">Reference proteome</keyword>
<dbReference type="InterPro" id="IPR036397">
    <property type="entry name" value="RNaseH_sf"/>
</dbReference>
<accession>A0ABR2TEQ6</accession>
<gene>
    <name evidence="2" type="ORF">V6N11_077698</name>
</gene>
<sequence>MARHYNEHSMQVTTPVHCLAQKQVWSRPPFGWICLNVDGTVLPSTNMGSAGGLVRDTDGRWLLGFYKFMGIISPLCVELWAIYVGLRVAWDNGFEYVQVQSDCLEAVKLLLDHNRDCSSLSLVRAIDLYRRKCWIAMGDIKFVWDQHDIMGSTPPSKA</sequence>
<dbReference type="EMBL" id="JBBPBN010000006">
    <property type="protein sequence ID" value="KAK9035664.1"/>
    <property type="molecule type" value="Genomic_DNA"/>
</dbReference>
<dbReference type="SUPFAM" id="SSF53098">
    <property type="entry name" value="Ribonuclease H-like"/>
    <property type="match status" value="1"/>
</dbReference>
<organism evidence="2 3">
    <name type="scientific">Hibiscus sabdariffa</name>
    <name type="common">roselle</name>
    <dbReference type="NCBI Taxonomy" id="183260"/>
    <lineage>
        <taxon>Eukaryota</taxon>
        <taxon>Viridiplantae</taxon>
        <taxon>Streptophyta</taxon>
        <taxon>Embryophyta</taxon>
        <taxon>Tracheophyta</taxon>
        <taxon>Spermatophyta</taxon>
        <taxon>Magnoliopsida</taxon>
        <taxon>eudicotyledons</taxon>
        <taxon>Gunneridae</taxon>
        <taxon>Pentapetalae</taxon>
        <taxon>rosids</taxon>
        <taxon>malvids</taxon>
        <taxon>Malvales</taxon>
        <taxon>Malvaceae</taxon>
        <taxon>Malvoideae</taxon>
        <taxon>Hibiscus</taxon>
    </lineage>
</organism>
<dbReference type="CDD" id="cd06222">
    <property type="entry name" value="RNase_H_like"/>
    <property type="match status" value="1"/>
</dbReference>
<dbReference type="InterPro" id="IPR002156">
    <property type="entry name" value="RNaseH_domain"/>
</dbReference>
<reference evidence="2 3" key="1">
    <citation type="journal article" date="2024" name="G3 (Bethesda)">
        <title>Genome assembly of Hibiscus sabdariffa L. provides insights into metabolisms of medicinal natural products.</title>
        <authorList>
            <person name="Kim T."/>
        </authorList>
    </citation>
    <scope>NUCLEOTIDE SEQUENCE [LARGE SCALE GENOMIC DNA]</scope>
    <source>
        <strain evidence="2">TK-2024</strain>
        <tissue evidence="2">Old leaves</tissue>
    </source>
</reference>
<proteinExistence type="predicted"/>
<name>A0ABR2TEQ6_9ROSI</name>
<protein>
    <recommendedName>
        <fullName evidence="1">RNase H type-1 domain-containing protein</fullName>
    </recommendedName>
</protein>
<feature type="domain" description="RNase H type-1" evidence="1">
    <location>
        <begin position="36"/>
        <end position="118"/>
    </location>
</feature>
<dbReference type="InterPro" id="IPR053151">
    <property type="entry name" value="RNase_H-like"/>
</dbReference>
<comment type="caution">
    <text evidence="2">The sequence shown here is derived from an EMBL/GenBank/DDBJ whole genome shotgun (WGS) entry which is preliminary data.</text>
</comment>
<dbReference type="Gene3D" id="3.30.420.10">
    <property type="entry name" value="Ribonuclease H-like superfamily/Ribonuclease H"/>
    <property type="match status" value="1"/>
</dbReference>
<dbReference type="InterPro" id="IPR012337">
    <property type="entry name" value="RNaseH-like_sf"/>
</dbReference>
<dbReference type="InterPro" id="IPR044730">
    <property type="entry name" value="RNase_H-like_dom_plant"/>
</dbReference>